<feature type="transmembrane region" description="Helical" evidence="1">
    <location>
        <begin position="67"/>
        <end position="86"/>
    </location>
</feature>
<protein>
    <submittedName>
        <fullName evidence="2">Uncharacterized protein</fullName>
    </submittedName>
</protein>
<keyword evidence="1" id="KW-0472">Membrane</keyword>
<feature type="transmembrane region" description="Helical" evidence="1">
    <location>
        <begin position="6"/>
        <end position="28"/>
    </location>
</feature>
<dbReference type="AlphaFoldDB" id="A0A0B1PYP6"/>
<dbReference type="PANTHER" id="PTHR34703">
    <property type="entry name" value="ANTIPORTER SUBUNIT MNHG2-RELATED"/>
    <property type="match status" value="1"/>
</dbReference>
<dbReference type="STRING" id="370622.LA66_19595"/>
<gene>
    <name evidence="2" type="ORF">LA66_19595</name>
</gene>
<dbReference type="NCBIfam" id="TIGR01300">
    <property type="entry name" value="CPA3_mnhG_phaG"/>
    <property type="match status" value="1"/>
</dbReference>
<accession>A0A0B1PYP6</accession>
<dbReference type="EMBL" id="JRFJ01000007">
    <property type="protein sequence ID" value="KHJ53214.1"/>
    <property type="molecule type" value="Genomic_DNA"/>
</dbReference>
<sequence length="140" mass="14585">METALLLASVVLKLVGVAFIFGAALGLIRFRDPFQRMHAATKAGTVGAIFTVLGAMCSMQSLGPTLIGLFIIAFLLLTVPVAGHLLGRAAYMSGGSIDGLVGEDALDGVLVRQTLPLEERIAVGTPRPQAKSEKENPDGP</sequence>
<dbReference type="InterPro" id="IPR005133">
    <property type="entry name" value="PhaG_MnhG_YufB"/>
</dbReference>
<dbReference type="Pfam" id="PF03334">
    <property type="entry name" value="PhaG_MnhG_YufB"/>
    <property type="match status" value="1"/>
</dbReference>
<comment type="caution">
    <text evidence="2">The sequence shown here is derived from an EMBL/GenBank/DDBJ whole genome shotgun (WGS) entry which is preliminary data.</text>
</comment>
<dbReference type="RefSeq" id="WP_039195844.1">
    <property type="nucleotide sequence ID" value="NZ_JRFJ01000007.1"/>
</dbReference>
<proteinExistence type="predicted"/>
<evidence type="ECO:0000313" key="2">
    <source>
        <dbReference type="EMBL" id="KHJ53214.1"/>
    </source>
</evidence>
<dbReference type="OrthoDB" id="4427992at2"/>
<dbReference type="PANTHER" id="PTHR34703:SF1">
    <property type="entry name" value="ANTIPORTER SUBUNIT MNHG2-RELATED"/>
    <property type="match status" value="1"/>
</dbReference>
<organism evidence="2 3">
    <name type="scientific">Aureimonas altamirensis</name>
    <dbReference type="NCBI Taxonomy" id="370622"/>
    <lineage>
        <taxon>Bacteria</taxon>
        <taxon>Pseudomonadati</taxon>
        <taxon>Pseudomonadota</taxon>
        <taxon>Alphaproteobacteria</taxon>
        <taxon>Hyphomicrobiales</taxon>
        <taxon>Aurantimonadaceae</taxon>
        <taxon>Aureimonas</taxon>
    </lineage>
</organism>
<name>A0A0B1PYP6_9HYPH</name>
<keyword evidence="1" id="KW-1133">Transmembrane helix</keyword>
<reference evidence="2 3" key="1">
    <citation type="submission" date="2014-09" db="EMBL/GenBank/DDBJ databases">
        <title>Isolation and characterization of Aurantimonas altamirensis ON-56566 from clinical sample following a dog bite.</title>
        <authorList>
            <person name="Eshaghi A."/>
            <person name="Li A."/>
            <person name="Shahinas D."/>
            <person name="Bahn P."/>
            <person name="Kus J.V."/>
            <person name="Patel S.N."/>
        </authorList>
    </citation>
    <scope>NUCLEOTIDE SEQUENCE [LARGE SCALE GENOMIC DNA]</scope>
    <source>
        <strain evidence="2 3">ON-56566</strain>
    </source>
</reference>
<dbReference type="GO" id="GO:0015385">
    <property type="term" value="F:sodium:proton antiporter activity"/>
    <property type="evidence" value="ECO:0007669"/>
    <property type="project" value="TreeGrafter"/>
</dbReference>
<dbReference type="Proteomes" id="UP000030826">
    <property type="component" value="Unassembled WGS sequence"/>
</dbReference>
<evidence type="ECO:0000313" key="3">
    <source>
        <dbReference type="Proteomes" id="UP000030826"/>
    </source>
</evidence>
<keyword evidence="1" id="KW-0812">Transmembrane</keyword>
<feature type="transmembrane region" description="Helical" evidence="1">
    <location>
        <begin position="40"/>
        <end position="61"/>
    </location>
</feature>
<evidence type="ECO:0000256" key="1">
    <source>
        <dbReference type="SAM" id="Phobius"/>
    </source>
</evidence>